<comment type="caution">
    <text evidence="11">The sequence shown here is derived from an EMBL/GenBank/DDBJ whole genome shotgun (WGS) entry which is preliminary data.</text>
</comment>
<evidence type="ECO:0000313" key="11">
    <source>
        <dbReference type="EMBL" id="MFK2929454.1"/>
    </source>
</evidence>
<sequence length="153" mass="16479">MTERLWTLADEAATHALGRSFAAALDGGGMVINLHGELGAGKTTFARALLGALGVGERIKSPTYSLIERYYAQGRSAWHLDLYRIADPGELEWLGLDALADPAALVLVEWPERGRGALPAADLTLHLAYAGDGRQARLQAHTARGHDFLVRAH</sequence>
<evidence type="ECO:0000256" key="6">
    <source>
        <dbReference type="ARBA" id="ARBA00022723"/>
    </source>
</evidence>
<accession>A0ABW8KBE4</accession>
<keyword evidence="8" id="KW-0067">ATP-binding</keyword>
<evidence type="ECO:0000256" key="2">
    <source>
        <dbReference type="ARBA" id="ARBA00007599"/>
    </source>
</evidence>
<keyword evidence="9" id="KW-0460">Magnesium</keyword>
<name>A0ABW8KBE4_9GAMM</name>
<organism evidence="11 12">
    <name type="scientific">Dyella agri</name>
    <dbReference type="NCBI Taxonomy" id="1926869"/>
    <lineage>
        <taxon>Bacteria</taxon>
        <taxon>Pseudomonadati</taxon>
        <taxon>Pseudomonadota</taxon>
        <taxon>Gammaproteobacteria</taxon>
        <taxon>Lysobacterales</taxon>
        <taxon>Rhodanobacteraceae</taxon>
        <taxon>Dyella</taxon>
    </lineage>
</organism>
<dbReference type="PANTHER" id="PTHR33540:SF2">
    <property type="entry name" value="TRNA THREONYLCARBAMOYLADENOSINE BIOSYNTHESIS PROTEIN TSAE"/>
    <property type="match status" value="1"/>
</dbReference>
<evidence type="ECO:0000256" key="3">
    <source>
        <dbReference type="ARBA" id="ARBA00019010"/>
    </source>
</evidence>
<evidence type="ECO:0000256" key="8">
    <source>
        <dbReference type="ARBA" id="ARBA00022840"/>
    </source>
</evidence>
<keyword evidence="4" id="KW-0963">Cytoplasm</keyword>
<evidence type="ECO:0000313" key="12">
    <source>
        <dbReference type="Proteomes" id="UP001620397"/>
    </source>
</evidence>
<protein>
    <recommendedName>
        <fullName evidence="3">tRNA threonylcarbamoyladenosine biosynthesis protein TsaE</fullName>
    </recommendedName>
    <alternativeName>
        <fullName evidence="10">t(6)A37 threonylcarbamoyladenosine biosynthesis protein TsaE</fullName>
    </alternativeName>
</protein>
<dbReference type="EMBL" id="JADIKL010000001">
    <property type="protein sequence ID" value="MFK2929454.1"/>
    <property type="molecule type" value="Genomic_DNA"/>
</dbReference>
<keyword evidence="6" id="KW-0479">Metal-binding</keyword>
<dbReference type="InterPro" id="IPR027417">
    <property type="entry name" value="P-loop_NTPase"/>
</dbReference>
<gene>
    <name evidence="11" type="primary">tsaE</name>
    <name evidence="11" type="ORF">ISP14_01500</name>
</gene>
<evidence type="ECO:0000256" key="10">
    <source>
        <dbReference type="ARBA" id="ARBA00032441"/>
    </source>
</evidence>
<evidence type="ECO:0000256" key="4">
    <source>
        <dbReference type="ARBA" id="ARBA00022490"/>
    </source>
</evidence>
<keyword evidence="12" id="KW-1185">Reference proteome</keyword>
<proteinExistence type="inferred from homology"/>
<dbReference type="Pfam" id="PF02367">
    <property type="entry name" value="TsaE"/>
    <property type="match status" value="1"/>
</dbReference>
<evidence type="ECO:0000256" key="5">
    <source>
        <dbReference type="ARBA" id="ARBA00022694"/>
    </source>
</evidence>
<comment type="subcellular location">
    <subcellularLocation>
        <location evidence="1">Cytoplasm</location>
    </subcellularLocation>
</comment>
<dbReference type="Gene3D" id="3.40.50.300">
    <property type="entry name" value="P-loop containing nucleotide triphosphate hydrolases"/>
    <property type="match status" value="1"/>
</dbReference>
<keyword evidence="7" id="KW-0547">Nucleotide-binding</keyword>
<keyword evidence="5" id="KW-0819">tRNA processing</keyword>
<comment type="similarity">
    <text evidence="2">Belongs to the TsaE family.</text>
</comment>
<dbReference type="Proteomes" id="UP001620397">
    <property type="component" value="Unassembled WGS sequence"/>
</dbReference>
<evidence type="ECO:0000256" key="1">
    <source>
        <dbReference type="ARBA" id="ARBA00004496"/>
    </source>
</evidence>
<dbReference type="SUPFAM" id="SSF52540">
    <property type="entry name" value="P-loop containing nucleoside triphosphate hydrolases"/>
    <property type="match status" value="1"/>
</dbReference>
<dbReference type="NCBIfam" id="TIGR00150">
    <property type="entry name" value="T6A_YjeE"/>
    <property type="match status" value="1"/>
</dbReference>
<evidence type="ECO:0000256" key="9">
    <source>
        <dbReference type="ARBA" id="ARBA00022842"/>
    </source>
</evidence>
<reference evidence="11 12" key="1">
    <citation type="submission" date="2020-10" db="EMBL/GenBank/DDBJ databases">
        <title>Phylogeny of dyella-like bacteria.</title>
        <authorList>
            <person name="Fu J."/>
        </authorList>
    </citation>
    <scope>NUCLEOTIDE SEQUENCE [LARGE SCALE GENOMIC DNA]</scope>
    <source>
        <strain evidence="11 12">DKC-1</strain>
    </source>
</reference>
<dbReference type="InterPro" id="IPR003442">
    <property type="entry name" value="T6A_TsaE"/>
</dbReference>
<dbReference type="RefSeq" id="WP_404535520.1">
    <property type="nucleotide sequence ID" value="NZ_JADIKL010000001.1"/>
</dbReference>
<dbReference type="PANTHER" id="PTHR33540">
    <property type="entry name" value="TRNA THREONYLCARBAMOYLADENOSINE BIOSYNTHESIS PROTEIN TSAE"/>
    <property type="match status" value="1"/>
</dbReference>
<evidence type="ECO:0000256" key="7">
    <source>
        <dbReference type="ARBA" id="ARBA00022741"/>
    </source>
</evidence>